<dbReference type="PANTHER" id="PTHR12856">
    <property type="entry name" value="TRANSCRIPTION INITIATION FACTOR IIH-RELATED"/>
    <property type="match status" value="1"/>
</dbReference>
<evidence type="ECO:0000313" key="2">
    <source>
        <dbReference type="EMBL" id="OII76774.1"/>
    </source>
</evidence>
<dbReference type="InterPro" id="IPR005607">
    <property type="entry name" value="BSD_dom"/>
</dbReference>
<evidence type="ECO:0000259" key="1">
    <source>
        <dbReference type="PROSITE" id="PS50858"/>
    </source>
</evidence>
<keyword evidence="3" id="KW-1185">Reference proteome</keyword>
<dbReference type="GeneID" id="92366635"/>
<proteinExistence type="predicted"/>
<name>A0A1J4MRG7_9CRYT</name>
<dbReference type="SUPFAM" id="SSF140383">
    <property type="entry name" value="BSD domain-like"/>
    <property type="match status" value="1"/>
</dbReference>
<protein>
    <submittedName>
        <fullName evidence="2">BSD domain-containing protein</fullName>
    </submittedName>
</protein>
<dbReference type="VEuPathDB" id="CryptoDB:cand_024510"/>
<dbReference type="AlphaFoldDB" id="A0A1J4MRG7"/>
<evidence type="ECO:0000313" key="3">
    <source>
        <dbReference type="Proteomes" id="UP000186804"/>
    </source>
</evidence>
<dbReference type="GO" id="GO:0006351">
    <property type="term" value="P:DNA-templated transcription"/>
    <property type="evidence" value="ECO:0007669"/>
    <property type="project" value="InterPro"/>
</dbReference>
<feature type="domain" description="BSD" evidence="1">
    <location>
        <begin position="249"/>
        <end position="301"/>
    </location>
</feature>
<dbReference type="Proteomes" id="UP000186804">
    <property type="component" value="Unassembled WGS sequence"/>
</dbReference>
<sequence>MKLEILKSDDLQKVLTSVLIKKVNGNIYITTHYIIWVPSTIKNQPFDNINSIISLSSEETNEIILEPWQNLYAHRHRLEKRLLGLRFKNEEGFTDINMVLKDNLDLDILIESIQKYHDTSLKKLINSNEESVQVNCSQSNGNVSMEVNNSIPFEKEAKQDIKFRKEFFMEKKKKIEKKEKTIHEQLKGLLDLEPDLQSVYTNLVLTGQMPLESFIEHHIDKLELNKEEKVGPNNVDSFLKKPPKMSHTNSGGIDVTVTAEELNAILEEFPIIKYKMSEYVPHRLTEQEFWNRIIQSPLFFDILGRKSEGISSDNFNIGNLPEGKDLLYELNNLESGGFNEILSRYVDKDINLLPNIDYTKRGFGTSLGSASITQNLEDTSKNLLERFNRHGAHILELTIGMDKLKSSLDINNDIVESHNDQVIENKDIKNQIGNLNINPKSFFSIGMEGENEMKNIVNNVEDNLNMKQDKILSIGDSNFCTLPDSSINIFSDIGRLVLIECTKQLQQEQVSQLSNYQKSTLLENFSSQQLNTFQNSQYQNCSNNKNNENLPVWFTQIKKEFLEVNELLSHFWKSTLTPKSIEKRRRLINTLDNVAQNIESLVHDNSNISITVVSSYGQPAGTLRSMCLPILESIKTARKYHYKLEDMLSKLQNTNRLQ</sequence>
<dbReference type="RefSeq" id="XP_067068620.1">
    <property type="nucleotide sequence ID" value="XM_067212681.1"/>
</dbReference>
<dbReference type="InterPro" id="IPR035925">
    <property type="entry name" value="BSD_dom_sf"/>
</dbReference>
<dbReference type="Gene3D" id="1.10.3970.10">
    <property type="entry name" value="BSD domain"/>
    <property type="match status" value="1"/>
</dbReference>
<reference evidence="2 3" key="1">
    <citation type="submission" date="2016-10" db="EMBL/GenBank/DDBJ databases">
        <title>Reductive evolution of mitochondrial metabolism and differential evolution of invasion-related proteins in Cryptosporidium.</title>
        <authorList>
            <person name="Liu S."/>
            <person name="Roellig D.M."/>
            <person name="Guo Y."/>
            <person name="Li N."/>
            <person name="Frace M.A."/>
            <person name="Tang K."/>
            <person name="Zhang L."/>
            <person name="Feng Y."/>
            <person name="Xiao L."/>
        </authorList>
    </citation>
    <scope>NUCLEOTIDE SEQUENCE [LARGE SCALE GENOMIC DNA]</scope>
    <source>
        <strain evidence="2">30847</strain>
    </source>
</reference>
<gene>
    <name evidence="2" type="ORF">cand_024510</name>
</gene>
<organism evidence="2 3">
    <name type="scientific">Cryptosporidium andersoni</name>
    <dbReference type="NCBI Taxonomy" id="117008"/>
    <lineage>
        <taxon>Eukaryota</taxon>
        <taxon>Sar</taxon>
        <taxon>Alveolata</taxon>
        <taxon>Apicomplexa</taxon>
        <taxon>Conoidasida</taxon>
        <taxon>Coccidia</taxon>
        <taxon>Eucoccidiorida</taxon>
        <taxon>Eimeriorina</taxon>
        <taxon>Cryptosporidiidae</taxon>
        <taxon>Cryptosporidium</taxon>
    </lineage>
</organism>
<dbReference type="InterPro" id="IPR027079">
    <property type="entry name" value="Tfb1/GTF2H1"/>
</dbReference>
<dbReference type="GO" id="GO:0006289">
    <property type="term" value="P:nucleotide-excision repair"/>
    <property type="evidence" value="ECO:0007669"/>
    <property type="project" value="InterPro"/>
</dbReference>
<dbReference type="GO" id="GO:0000439">
    <property type="term" value="C:transcription factor TFIIH core complex"/>
    <property type="evidence" value="ECO:0007669"/>
    <property type="project" value="InterPro"/>
</dbReference>
<accession>A0A1J4MRG7</accession>
<dbReference type="EMBL" id="LRBS01000050">
    <property type="protein sequence ID" value="OII76774.1"/>
    <property type="molecule type" value="Genomic_DNA"/>
</dbReference>
<comment type="caution">
    <text evidence="2">The sequence shown here is derived from an EMBL/GenBank/DDBJ whole genome shotgun (WGS) entry which is preliminary data.</text>
</comment>
<dbReference type="OrthoDB" id="360521at2759"/>
<dbReference type="PROSITE" id="PS50858">
    <property type="entry name" value="BSD"/>
    <property type="match status" value="1"/>
</dbReference>